<dbReference type="OrthoDB" id="594804at2759"/>
<evidence type="ECO:0000259" key="1">
    <source>
        <dbReference type="PROSITE" id="PS50181"/>
    </source>
</evidence>
<name>A0A9N7RL36_STRHE</name>
<dbReference type="InterPro" id="IPR036047">
    <property type="entry name" value="F-box-like_dom_sf"/>
</dbReference>
<evidence type="ECO:0000313" key="3">
    <source>
        <dbReference type="Proteomes" id="UP001153555"/>
    </source>
</evidence>
<dbReference type="PANTHER" id="PTHR31639:SF42">
    <property type="entry name" value="OS02G0160200 PROTEIN"/>
    <property type="match status" value="1"/>
</dbReference>
<dbReference type="PANTHER" id="PTHR31639">
    <property type="entry name" value="F-BOX PROTEIN-LIKE"/>
    <property type="match status" value="1"/>
</dbReference>
<dbReference type="PROSITE" id="PS50181">
    <property type="entry name" value="FBOX"/>
    <property type="match status" value="1"/>
</dbReference>
<dbReference type="Proteomes" id="UP001153555">
    <property type="component" value="Unassembled WGS sequence"/>
</dbReference>
<gene>
    <name evidence="2" type="ORF">SHERM_29211</name>
</gene>
<dbReference type="Pfam" id="PF00646">
    <property type="entry name" value="F-box"/>
    <property type="match status" value="1"/>
</dbReference>
<feature type="domain" description="F-box" evidence="1">
    <location>
        <begin position="2"/>
        <end position="51"/>
    </location>
</feature>
<reference evidence="2" key="1">
    <citation type="submission" date="2019-12" db="EMBL/GenBank/DDBJ databases">
        <authorList>
            <person name="Scholes J."/>
        </authorList>
    </citation>
    <scope>NUCLEOTIDE SEQUENCE</scope>
</reference>
<protein>
    <recommendedName>
        <fullName evidence="1">F-box domain-containing protein</fullName>
    </recommendedName>
</protein>
<dbReference type="Gene3D" id="3.80.10.10">
    <property type="entry name" value="Ribonuclease Inhibitor"/>
    <property type="match status" value="1"/>
</dbReference>
<dbReference type="EMBL" id="CACSLK010027842">
    <property type="protein sequence ID" value="CAA0833955.1"/>
    <property type="molecule type" value="Genomic_DNA"/>
</dbReference>
<dbReference type="InterPro" id="IPR032675">
    <property type="entry name" value="LRR_dom_sf"/>
</dbReference>
<dbReference type="AlphaFoldDB" id="A0A9N7RL36"/>
<comment type="caution">
    <text evidence="2">The sequence shown here is derived from an EMBL/GenBank/DDBJ whole genome shotgun (WGS) entry which is preliminary data.</text>
</comment>
<dbReference type="InterPro" id="IPR055411">
    <property type="entry name" value="LRR_FXL15/At3g58940/PEG3-like"/>
</dbReference>
<organism evidence="2 3">
    <name type="scientific">Striga hermonthica</name>
    <name type="common">Purple witchweed</name>
    <name type="synonym">Buchnera hermonthica</name>
    <dbReference type="NCBI Taxonomy" id="68872"/>
    <lineage>
        <taxon>Eukaryota</taxon>
        <taxon>Viridiplantae</taxon>
        <taxon>Streptophyta</taxon>
        <taxon>Embryophyta</taxon>
        <taxon>Tracheophyta</taxon>
        <taxon>Spermatophyta</taxon>
        <taxon>Magnoliopsida</taxon>
        <taxon>eudicotyledons</taxon>
        <taxon>Gunneridae</taxon>
        <taxon>Pentapetalae</taxon>
        <taxon>asterids</taxon>
        <taxon>lamiids</taxon>
        <taxon>Lamiales</taxon>
        <taxon>Orobanchaceae</taxon>
        <taxon>Buchnereae</taxon>
        <taxon>Striga</taxon>
    </lineage>
</organism>
<dbReference type="SUPFAM" id="SSF52058">
    <property type="entry name" value="L domain-like"/>
    <property type="match status" value="1"/>
</dbReference>
<sequence length="537" mass="62136">MEDRISELPIPILHHILCFLSQKEAVKTCVLSKQWRHIGSTRPNLEFFEEWFNCSIIQHALSLLSRLWSNLDSTQQNFDSIVDRTLQGYLDQNLSIHQLHLHLSTPVSEPVISLINNWIPMIPDLNIKVFKLIFLSPTFDLSLTPPYYESLEELHLRNCKLSLVESVRFDRLCILTLEHVQVDDGTFETIMLGCPSLMCLVLYFCGGLRNVRLRSHGLKHFELLDSKRIEGRSIEINAPSIETVFISAPWIWRHRQSALMFSRLRTLSLYSVILSSKTFDLLSCCLTLEFLILHNCSGFDEFHLASDSVIFLSIWTTKILLKGVTICAPNIVHFEFTAHISQAPDTFSFTTTTSKEWSSKVFFYSHKDDPDLDLNSWFLKLRRVLKALSGSWISLFLQMDCGPLDVPCSAVQGDEQPVVVWELIFATRKSPTTSWYNGFTNGLFRICRPSLVSCCRFVSESDKSYRLSEFQFNILLAMKSLRTEPCFWQHDLEQVFVECLDGRQRQLMQWTTLGELRNRAQDENIRLGLKWICDQNV</sequence>
<dbReference type="InterPro" id="IPR001810">
    <property type="entry name" value="F-box_dom"/>
</dbReference>
<dbReference type="Pfam" id="PF24758">
    <property type="entry name" value="LRR_At5g56370"/>
    <property type="match status" value="2"/>
</dbReference>
<proteinExistence type="predicted"/>
<accession>A0A9N7RL36</accession>
<dbReference type="SUPFAM" id="SSF81383">
    <property type="entry name" value="F-box domain"/>
    <property type="match status" value="1"/>
</dbReference>
<keyword evidence="3" id="KW-1185">Reference proteome</keyword>
<dbReference type="Gene3D" id="1.20.1280.50">
    <property type="match status" value="1"/>
</dbReference>
<evidence type="ECO:0000313" key="2">
    <source>
        <dbReference type="EMBL" id="CAA0833955.1"/>
    </source>
</evidence>